<dbReference type="Gramene" id="OPUNC03G15210.1">
    <property type="protein sequence ID" value="OPUNC03G15210.1"/>
    <property type="gene ID" value="OPUNC03G15210"/>
</dbReference>
<name>A0A0E0KD54_ORYPU</name>
<keyword evidence="2" id="KW-1185">Reference proteome</keyword>
<protein>
    <submittedName>
        <fullName evidence="1">Uncharacterized protein</fullName>
    </submittedName>
</protein>
<proteinExistence type="predicted"/>
<dbReference type="AlphaFoldDB" id="A0A0E0KD54"/>
<evidence type="ECO:0000313" key="2">
    <source>
        <dbReference type="Proteomes" id="UP000026962"/>
    </source>
</evidence>
<organism evidence="1">
    <name type="scientific">Oryza punctata</name>
    <name type="common">Red rice</name>
    <dbReference type="NCBI Taxonomy" id="4537"/>
    <lineage>
        <taxon>Eukaryota</taxon>
        <taxon>Viridiplantae</taxon>
        <taxon>Streptophyta</taxon>
        <taxon>Embryophyta</taxon>
        <taxon>Tracheophyta</taxon>
        <taxon>Spermatophyta</taxon>
        <taxon>Magnoliopsida</taxon>
        <taxon>Liliopsida</taxon>
        <taxon>Poales</taxon>
        <taxon>Poaceae</taxon>
        <taxon>BOP clade</taxon>
        <taxon>Oryzoideae</taxon>
        <taxon>Oryzeae</taxon>
        <taxon>Oryzinae</taxon>
        <taxon>Oryza</taxon>
    </lineage>
</organism>
<reference evidence="1" key="1">
    <citation type="submission" date="2015-04" db="UniProtKB">
        <authorList>
            <consortium name="EnsemblPlants"/>
        </authorList>
    </citation>
    <scope>IDENTIFICATION</scope>
</reference>
<dbReference type="HOGENOM" id="CLU_2100895_0_0_1"/>
<dbReference type="EnsemblPlants" id="OPUNC03G15210.1">
    <property type="protein sequence ID" value="OPUNC03G15210.1"/>
    <property type="gene ID" value="OPUNC03G15210"/>
</dbReference>
<dbReference type="Proteomes" id="UP000026962">
    <property type="component" value="Chromosome 3"/>
</dbReference>
<accession>A0A0E0KD54</accession>
<sequence>MVIGEADVGTMVVGGRIRIIDVICTTTRGGGTGSGTTDSCLSVGLVDGAGGGGSSPFSVAMTARGGKPRCAYLLLVGLNRWSWCSWFDPLASVSELRTLFGLSAKHLFDFCLQDYS</sequence>
<reference evidence="1" key="2">
    <citation type="submission" date="2018-05" db="EMBL/GenBank/DDBJ databases">
        <title>OpunRS2 (Oryza punctata Reference Sequence Version 2).</title>
        <authorList>
            <person name="Zhang J."/>
            <person name="Kudrna D."/>
            <person name="Lee S."/>
            <person name="Talag J."/>
            <person name="Welchert J."/>
            <person name="Wing R.A."/>
        </authorList>
    </citation>
    <scope>NUCLEOTIDE SEQUENCE [LARGE SCALE GENOMIC DNA]</scope>
</reference>
<evidence type="ECO:0000313" key="1">
    <source>
        <dbReference type="EnsemblPlants" id="OPUNC03G15210.1"/>
    </source>
</evidence>